<feature type="transmembrane region" description="Helical" evidence="1">
    <location>
        <begin position="45"/>
        <end position="64"/>
    </location>
</feature>
<comment type="caution">
    <text evidence="2">The sequence shown here is derived from an EMBL/GenBank/DDBJ whole genome shotgun (WGS) entry which is preliminary data.</text>
</comment>
<keyword evidence="1" id="KW-1133">Transmembrane helix</keyword>
<protein>
    <submittedName>
        <fullName evidence="2">DUF6232 family protein</fullName>
    </submittedName>
</protein>
<dbReference type="EMBL" id="JAZBJO010000019">
    <property type="protein sequence ID" value="MEE4595516.1"/>
    <property type="molecule type" value="Genomic_DNA"/>
</dbReference>
<dbReference type="Proteomes" id="UP001354709">
    <property type="component" value="Unassembled WGS sequence"/>
</dbReference>
<gene>
    <name evidence="2" type="ORF">V2J94_27140</name>
</gene>
<proteinExistence type="predicted"/>
<evidence type="ECO:0000313" key="2">
    <source>
        <dbReference type="EMBL" id="MEE4595516.1"/>
    </source>
</evidence>
<evidence type="ECO:0000256" key="1">
    <source>
        <dbReference type="SAM" id="Phobius"/>
    </source>
</evidence>
<dbReference type="InterPro" id="IPR045629">
    <property type="entry name" value="DUF6232"/>
</dbReference>
<accession>A0ABU7Q4B9</accession>
<name>A0ABU7Q4B9_9ACTN</name>
<keyword evidence="1" id="KW-0812">Transmembrane</keyword>
<sequence length="210" mass="22612">MVSKRLLWVGGACYPLENIARVYTLTIHPRCKDAVVRFLKRAAKVTAVAIALTIIGSLTFAGNGDSDSELLTFVYMGALAAVIYSFVEMIQVLSAREVSAQPHFVLAVETSGPSQAVVTSRNPQLLHQLVGRIAYAIENPETEFQVKVETITISPKNYYFGDNVNMHGGSATTPAQERHRALMAVAGIAATVGTVGQPVIDAVNKILELL</sequence>
<organism evidence="2 3">
    <name type="scientific">Streptomyces asiaticus subsp. ignotus</name>
    <dbReference type="NCBI Taxonomy" id="3098222"/>
    <lineage>
        <taxon>Bacteria</taxon>
        <taxon>Bacillati</taxon>
        <taxon>Actinomycetota</taxon>
        <taxon>Actinomycetes</taxon>
        <taxon>Kitasatosporales</taxon>
        <taxon>Streptomycetaceae</taxon>
        <taxon>Streptomyces</taxon>
        <taxon>Streptomyces violaceusniger group</taxon>
    </lineage>
</organism>
<reference evidence="2 3" key="1">
    <citation type="submission" date="2023-11" db="EMBL/GenBank/DDBJ databases">
        <title>30 novel species of actinomycetes from the DSMZ collection.</title>
        <authorList>
            <person name="Nouioui I."/>
        </authorList>
    </citation>
    <scope>NUCLEOTIDE SEQUENCE [LARGE SCALE GENOMIC DNA]</scope>
    <source>
        <strain evidence="2 3">DSM 41524</strain>
    </source>
</reference>
<dbReference type="Pfam" id="PF19744">
    <property type="entry name" value="DUF6232"/>
    <property type="match status" value="1"/>
</dbReference>
<keyword evidence="1" id="KW-0472">Membrane</keyword>
<evidence type="ECO:0000313" key="3">
    <source>
        <dbReference type="Proteomes" id="UP001354709"/>
    </source>
</evidence>
<feature type="transmembrane region" description="Helical" evidence="1">
    <location>
        <begin position="70"/>
        <end position="87"/>
    </location>
</feature>
<dbReference type="RefSeq" id="WP_330811647.1">
    <property type="nucleotide sequence ID" value="NZ_JAZBJO010000019.1"/>
</dbReference>
<keyword evidence="3" id="KW-1185">Reference proteome</keyword>